<keyword evidence="1" id="KW-0479">Metal-binding</keyword>
<dbReference type="GO" id="GO:0009055">
    <property type="term" value="F:electron transfer activity"/>
    <property type="evidence" value="ECO:0007669"/>
    <property type="project" value="InterPro"/>
</dbReference>
<protein>
    <recommendedName>
        <fullName evidence="3">Blue (type 1) copper domain-containing protein</fullName>
    </recommendedName>
</protein>
<dbReference type="InterPro" id="IPR008972">
    <property type="entry name" value="Cupredoxin"/>
</dbReference>
<keyword evidence="5" id="KW-1185">Reference proteome</keyword>
<sequence length="163" mass="16956">MKTVNLQYRSNLFGSPHRMHDVIPSTTALRPRTKAGILAASALTLALATACGTSGSSGAGNGATLDNATTVRTSLLSFMPATLTVKAGSTVTWTDTDSIAHTVTTGTFVVGSDGLRTSENPDGVINMPLSPGKNVTFTFTKPGKYVYYCSIHKGMSGEIVVTP</sequence>
<evidence type="ECO:0000256" key="1">
    <source>
        <dbReference type="ARBA" id="ARBA00022723"/>
    </source>
</evidence>
<proteinExistence type="predicted"/>
<dbReference type="Pfam" id="PF00127">
    <property type="entry name" value="Copper-bind"/>
    <property type="match status" value="1"/>
</dbReference>
<dbReference type="KEGG" id="nbe:Back2_11440"/>
<dbReference type="PANTHER" id="PTHR36507">
    <property type="entry name" value="BLL1555 PROTEIN"/>
    <property type="match status" value="1"/>
</dbReference>
<accession>A0A3G9ID23</accession>
<dbReference type="AlphaFoldDB" id="A0A3G9ID23"/>
<name>A0A3G9ID23_9ACTN</name>
<dbReference type="EMBL" id="AP019307">
    <property type="protein sequence ID" value="BBH16857.1"/>
    <property type="molecule type" value="Genomic_DNA"/>
</dbReference>
<dbReference type="OrthoDB" id="7510199at2"/>
<dbReference type="Proteomes" id="UP000271573">
    <property type="component" value="Chromosome"/>
</dbReference>
<organism evidence="4 5">
    <name type="scientific">Nocardioides baekrokdamisoli</name>
    <dbReference type="NCBI Taxonomy" id="1804624"/>
    <lineage>
        <taxon>Bacteria</taxon>
        <taxon>Bacillati</taxon>
        <taxon>Actinomycetota</taxon>
        <taxon>Actinomycetes</taxon>
        <taxon>Propionibacteriales</taxon>
        <taxon>Nocardioidaceae</taxon>
        <taxon>Nocardioides</taxon>
    </lineage>
</organism>
<dbReference type="InterPro" id="IPR000923">
    <property type="entry name" value="BlueCu_1"/>
</dbReference>
<dbReference type="Gene3D" id="2.60.40.420">
    <property type="entry name" value="Cupredoxins - blue copper proteins"/>
    <property type="match status" value="1"/>
</dbReference>
<dbReference type="PANTHER" id="PTHR36507:SF1">
    <property type="entry name" value="BLL1555 PROTEIN"/>
    <property type="match status" value="1"/>
</dbReference>
<dbReference type="SUPFAM" id="SSF49503">
    <property type="entry name" value="Cupredoxins"/>
    <property type="match status" value="1"/>
</dbReference>
<evidence type="ECO:0000313" key="5">
    <source>
        <dbReference type="Proteomes" id="UP000271573"/>
    </source>
</evidence>
<evidence type="ECO:0000313" key="4">
    <source>
        <dbReference type="EMBL" id="BBH16857.1"/>
    </source>
</evidence>
<dbReference type="InterPro" id="IPR052721">
    <property type="entry name" value="ET_Amicyanin"/>
</dbReference>
<evidence type="ECO:0000256" key="2">
    <source>
        <dbReference type="ARBA" id="ARBA00023008"/>
    </source>
</evidence>
<feature type="domain" description="Blue (type 1) copper" evidence="3">
    <location>
        <begin position="69"/>
        <end position="161"/>
    </location>
</feature>
<gene>
    <name evidence="4" type="ORF">Back2_11440</name>
</gene>
<evidence type="ECO:0000259" key="3">
    <source>
        <dbReference type="Pfam" id="PF00127"/>
    </source>
</evidence>
<keyword evidence="2" id="KW-0186">Copper</keyword>
<dbReference type="GO" id="GO:0005507">
    <property type="term" value="F:copper ion binding"/>
    <property type="evidence" value="ECO:0007669"/>
    <property type="project" value="InterPro"/>
</dbReference>
<reference evidence="4 5" key="1">
    <citation type="submission" date="2018-11" db="EMBL/GenBank/DDBJ databases">
        <title>Complete genome sequence of Nocardioides baekrokdamisoli strain KCTC 39748.</title>
        <authorList>
            <person name="Kang S.W."/>
            <person name="Lee K.C."/>
            <person name="Kim K.K."/>
            <person name="Kim J.S."/>
            <person name="Kim D.S."/>
            <person name="Ko S.H."/>
            <person name="Yang S.H."/>
            <person name="Shin Y.K."/>
            <person name="Lee J.S."/>
        </authorList>
    </citation>
    <scope>NUCLEOTIDE SEQUENCE [LARGE SCALE GENOMIC DNA]</scope>
    <source>
        <strain evidence="4 5">KCTC 39748</strain>
    </source>
</reference>